<evidence type="ECO:0000313" key="1">
    <source>
        <dbReference type="EMBL" id="TCK21998.1"/>
    </source>
</evidence>
<dbReference type="OrthoDB" id="7478453at2"/>
<protein>
    <submittedName>
        <fullName evidence="1">Uncharacterized protein</fullName>
    </submittedName>
</protein>
<dbReference type="AlphaFoldDB" id="A0A4R1HJG5"/>
<organism evidence="1 2">
    <name type="scientific">Pseudonocardia endophytica</name>
    <dbReference type="NCBI Taxonomy" id="401976"/>
    <lineage>
        <taxon>Bacteria</taxon>
        <taxon>Bacillati</taxon>
        <taxon>Actinomycetota</taxon>
        <taxon>Actinomycetes</taxon>
        <taxon>Pseudonocardiales</taxon>
        <taxon>Pseudonocardiaceae</taxon>
        <taxon>Pseudonocardia</taxon>
    </lineage>
</organism>
<dbReference type="EMBL" id="SMFZ01000002">
    <property type="protein sequence ID" value="TCK21998.1"/>
    <property type="molecule type" value="Genomic_DNA"/>
</dbReference>
<reference evidence="1 2" key="1">
    <citation type="submission" date="2019-03" db="EMBL/GenBank/DDBJ databases">
        <title>Sequencing the genomes of 1000 actinobacteria strains.</title>
        <authorList>
            <person name="Klenk H.-P."/>
        </authorList>
    </citation>
    <scope>NUCLEOTIDE SEQUENCE [LARGE SCALE GENOMIC DNA]</scope>
    <source>
        <strain evidence="1 2">DSM 44969</strain>
    </source>
</reference>
<comment type="caution">
    <text evidence="1">The sequence shown here is derived from an EMBL/GenBank/DDBJ whole genome shotgun (WGS) entry which is preliminary data.</text>
</comment>
<gene>
    <name evidence="1" type="ORF">EV378_5995</name>
</gene>
<keyword evidence="2" id="KW-1185">Reference proteome</keyword>
<accession>A0A4R1HJG5</accession>
<evidence type="ECO:0000313" key="2">
    <source>
        <dbReference type="Proteomes" id="UP000295560"/>
    </source>
</evidence>
<dbReference type="RefSeq" id="WP_132430673.1">
    <property type="nucleotide sequence ID" value="NZ_SMFZ01000002.1"/>
</dbReference>
<sequence>MKPSTGTRLGSTACATEVIVVRAPSDDVDLTCGHAPMAPLPAETTTAIGEDGPGSEVGKRYVHPDSGMELLCTKAGAGRLRIGEAELDLKAAKRLPSSD</sequence>
<name>A0A4R1HJG5_PSEEN</name>
<dbReference type="Proteomes" id="UP000295560">
    <property type="component" value="Unassembled WGS sequence"/>
</dbReference>
<proteinExistence type="predicted"/>